<gene>
    <name evidence="6" type="ORF">WH298_19180</name>
</gene>
<dbReference type="InterPro" id="IPR013563">
    <property type="entry name" value="Oligopep_ABC_C"/>
</dbReference>
<keyword evidence="3" id="KW-0547">Nucleotide-binding</keyword>
<dbReference type="Pfam" id="PF00005">
    <property type="entry name" value="ABC_tran"/>
    <property type="match status" value="2"/>
</dbReference>
<dbReference type="PROSITE" id="PS00211">
    <property type="entry name" value="ABC_TRANSPORTER_1"/>
    <property type="match status" value="2"/>
</dbReference>
<dbReference type="EMBL" id="JBBGZW010000001">
    <property type="protein sequence ID" value="MEJ5047308.1"/>
    <property type="molecule type" value="Genomic_DNA"/>
</dbReference>
<keyword evidence="7" id="KW-1185">Reference proteome</keyword>
<dbReference type="InterPro" id="IPR003439">
    <property type="entry name" value="ABC_transporter-like_ATP-bd"/>
</dbReference>
<dbReference type="InterPro" id="IPR017871">
    <property type="entry name" value="ABC_transporter-like_CS"/>
</dbReference>
<dbReference type="PROSITE" id="PS50893">
    <property type="entry name" value="ABC_TRANSPORTER_2"/>
    <property type="match status" value="2"/>
</dbReference>
<evidence type="ECO:0000256" key="2">
    <source>
        <dbReference type="ARBA" id="ARBA00022448"/>
    </source>
</evidence>
<dbReference type="PANTHER" id="PTHR43776">
    <property type="entry name" value="TRANSPORT ATP-BINDING PROTEIN"/>
    <property type="match status" value="1"/>
</dbReference>
<comment type="similarity">
    <text evidence="1">Belongs to the ABC transporter superfamily. Drug exporter-2 (TC 3.A.1.117) family.</text>
</comment>
<dbReference type="Pfam" id="PF08352">
    <property type="entry name" value="oligo_HPY"/>
    <property type="match status" value="1"/>
</dbReference>
<proteinExistence type="inferred from homology"/>
<comment type="caution">
    <text evidence="6">The sequence shown here is derived from an EMBL/GenBank/DDBJ whole genome shotgun (WGS) entry which is preliminary data.</text>
</comment>
<dbReference type="InterPro" id="IPR050319">
    <property type="entry name" value="ABC_transp_ATP-bind"/>
</dbReference>
<evidence type="ECO:0000313" key="7">
    <source>
        <dbReference type="Proteomes" id="UP001362100"/>
    </source>
</evidence>
<evidence type="ECO:0000256" key="1">
    <source>
        <dbReference type="ARBA" id="ARBA00006526"/>
    </source>
</evidence>
<dbReference type="NCBIfam" id="NF007739">
    <property type="entry name" value="PRK10419.1"/>
    <property type="match status" value="2"/>
</dbReference>
<protein>
    <submittedName>
        <fullName evidence="6">ABC transporter ATP-binding protein</fullName>
    </submittedName>
</protein>
<dbReference type="CDD" id="cd03257">
    <property type="entry name" value="ABC_NikE_OppD_transporters"/>
    <property type="match status" value="2"/>
</dbReference>
<keyword evidence="2" id="KW-0813">Transport</keyword>
<sequence>MKPMLSVENLQIQFGAHPAVNDISFTLAQGEMLALVGESGSGKSATALAIMGLLAPQARTAGRIIFAGDDVLSLPPRQLRALRGNQISMIFQEPMTSLNPVYSIGAQIAESMMAHQKLSRKQARARAIELLELVNIPDPARRVDDFPHQLSGGQRQRVMIAMAVACEPKLLIADEPTTALDVTVQANIMALIDRLRKTLSLSVLMISHDLGLVSQWADNVAVMHNGSIVEHNQTPALFAQPQHDYTKGLLAASLLGEQDVHYRQRMLTEIRHDAEGRFNLHQPATLNFAAPDGRETAAPLLALRHLQVSYGHGNRRVPAIRDISFDLQQGETLGLVGESGCGKSTLSRTILRLLTPDSGEIRLQGKDIAQLPESALRDLRRSVQMIFQDPYASLNPRHTIFTILDSVLRLHDPAPAAQRLTRIHQMLDRVGLPRQALARYAHEFSGGQRQRIGIARALIVKPKLVICDEAVSALDVSVQAQILNLLLEMKQEFGLSYLFISHNLAVVRYMADRVLVMNQGDIVEAGEVEQIWHRPVHPYTRQLLAAVTHASTQQEHSARTQPLKFDAALTL</sequence>
<evidence type="ECO:0000259" key="5">
    <source>
        <dbReference type="PROSITE" id="PS50893"/>
    </source>
</evidence>
<dbReference type="RefSeq" id="WP_180823748.1">
    <property type="nucleotide sequence ID" value="NZ_JACAWY010000001.1"/>
</dbReference>
<organism evidence="6 7">
    <name type="scientific">Pantoea nemavictus</name>
    <dbReference type="NCBI Taxonomy" id="2726955"/>
    <lineage>
        <taxon>Bacteria</taxon>
        <taxon>Pseudomonadati</taxon>
        <taxon>Pseudomonadota</taxon>
        <taxon>Gammaproteobacteria</taxon>
        <taxon>Enterobacterales</taxon>
        <taxon>Erwiniaceae</taxon>
        <taxon>Pantoea</taxon>
    </lineage>
</organism>
<dbReference type="Gene3D" id="3.40.50.300">
    <property type="entry name" value="P-loop containing nucleotide triphosphate hydrolases"/>
    <property type="match status" value="2"/>
</dbReference>
<dbReference type="SUPFAM" id="SSF52540">
    <property type="entry name" value="P-loop containing nucleoside triphosphate hydrolases"/>
    <property type="match status" value="2"/>
</dbReference>
<dbReference type="GO" id="GO:0005524">
    <property type="term" value="F:ATP binding"/>
    <property type="evidence" value="ECO:0007669"/>
    <property type="project" value="UniProtKB-KW"/>
</dbReference>
<dbReference type="Proteomes" id="UP001362100">
    <property type="component" value="Unassembled WGS sequence"/>
</dbReference>
<feature type="domain" description="ABC transporter" evidence="5">
    <location>
        <begin position="303"/>
        <end position="544"/>
    </location>
</feature>
<dbReference type="InterPro" id="IPR027417">
    <property type="entry name" value="P-loop_NTPase"/>
</dbReference>
<evidence type="ECO:0000256" key="4">
    <source>
        <dbReference type="ARBA" id="ARBA00022840"/>
    </source>
</evidence>
<evidence type="ECO:0000313" key="6">
    <source>
        <dbReference type="EMBL" id="MEJ5047308.1"/>
    </source>
</evidence>
<dbReference type="PANTHER" id="PTHR43776:SF7">
    <property type="entry name" value="D,D-DIPEPTIDE TRANSPORT ATP-BINDING PROTEIN DDPF-RELATED"/>
    <property type="match status" value="1"/>
</dbReference>
<accession>A0ABU8PX51</accession>
<dbReference type="NCBIfam" id="NF008453">
    <property type="entry name" value="PRK11308.1"/>
    <property type="match status" value="2"/>
</dbReference>
<dbReference type="SMART" id="SM00382">
    <property type="entry name" value="AAA"/>
    <property type="match status" value="2"/>
</dbReference>
<reference evidence="6 7" key="1">
    <citation type="submission" date="2023-12" db="EMBL/GenBank/DDBJ databases">
        <title>Gut-associated functions are favored during microbiome assembly across C. elegans life.</title>
        <authorList>
            <person name="Zimmermann J."/>
        </authorList>
    </citation>
    <scope>NUCLEOTIDE SEQUENCE [LARGE SCALE GENOMIC DNA]</scope>
    <source>
        <strain evidence="6 7">BIGb0393</strain>
    </source>
</reference>
<name>A0ABU8PX51_9GAMM</name>
<evidence type="ECO:0000256" key="3">
    <source>
        <dbReference type="ARBA" id="ARBA00022741"/>
    </source>
</evidence>
<dbReference type="InterPro" id="IPR003593">
    <property type="entry name" value="AAA+_ATPase"/>
</dbReference>
<keyword evidence="4 6" id="KW-0067">ATP-binding</keyword>
<feature type="domain" description="ABC transporter" evidence="5">
    <location>
        <begin position="5"/>
        <end position="250"/>
    </location>
</feature>